<feature type="region of interest" description="Disordered" evidence="3">
    <location>
        <begin position="60"/>
        <end position="79"/>
    </location>
</feature>
<dbReference type="Proteomes" id="UP001460270">
    <property type="component" value="Unassembled WGS sequence"/>
</dbReference>
<keyword evidence="2" id="KW-0175">Coiled coil</keyword>
<name>A0AAW0NIN0_9GOBI</name>
<keyword evidence="5" id="KW-1185">Reference proteome</keyword>
<dbReference type="GO" id="GO:0000226">
    <property type="term" value="P:microtubule cytoskeleton organization"/>
    <property type="evidence" value="ECO:0007669"/>
    <property type="project" value="TreeGrafter"/>
</dbReference>
<dbReference type="EMBL" id="JBBPFD010000016">
    <property type="protein sequence ID" value="KAK7893477.1"/>
    <property type="molecule type" value="Genomic_DNA"/>
</dbReference>
<evidence type="ECO:0000256" key="2">
    <source>
        <dbReference type="ARBA" id="ARBA00023054"/>
    </source>
</evidence>
<accession>A0AAW0NIN0</accession>
<feature type="compositionally biased region" description="Basic and acidic residues" evidence="3">
    <location>
        <begin position="268"/>
        <end position="278"/>
    </location>
</feature>
<organism evidence="4 5">
    <name type="scientific">Mugilogobius chulae</name>
    <name type="common">yellowstripe goby</name>
    <dbReference type="NCBI Taxonomy" id="88201"/>
    <lineage>
        <taxon>Eukaryota</taxon>
        <taxon>Metazoa</taxon>
        <taxon>Chordata</taxon>
        <taxon>Craniata</taxon>
        <taxon>Vertebrata</taxon>
        <taxon>Euteleostomi</taxon>
        <taxon>Actinopterygii</taxon>
        <taxon>Neopterygii</taxon>
        <taxon>Teleostei</taxon>
        <taxon>Neoteleostei</taxon>
        <taxon>Acanthomorphata</taxon>
        <taxon>Gobiaria</taxon>
        <taxon>Gobiiformes</taxon>
        <taxon>Gobioidei</taxon>
        <taxon>Gobiidae</taxon>
        <taxon>Gobionellinae</taxon>
        <taxon>Mugilogobius</taxon>
    </lineage>
</organism>
<evidence type="ECO:0000313" key="4">
    <source>
        <dbReference type="EMBL" id="KAK7893477.1"/>
    </source>
</evidence>
<dbReference type="GO" id="GO:0015630">
    <property type="term" value="C:microtubule cytoskeleton"/>
    <property type="evidence" value="ECO:0007669"/>
    <property type="project" value="TreeGrafter"/>
</dbReference>
<feature type="region of interest" description="Disordered" evidence="3">
    <location>
        <begin position="118"/>
        <end position="278"/>
    </location>
</feature>
<protein>
    <submittedName>
        <fullName evidence="4">Uncharacterized protein</fullName>
    </submittedName>
</protein>
<feature type="compositionally biased region" description="Low complexity" evidence="3">
    <location>
        <begin position="13"/>
        <end position="29"/>
    </location>
</feature>
<feature type="region of interest" description="Disordered" evidence="3">
    <location>
        <begin position="1"/>
        <end position="29"/>
    </location>
</feature>
<dbReference type="InterPro" id="IPR051483">
    <property type="entry name" value="MAP7_domain-containing"/>
</dbReference>
<evidence type="ECO:0000313" key="5">
    <source>
        <dbReference type="Proteomes" id="UP001460270"/>
    </source>
</evidence>
<proteinExistence type="inferred from homology"/>
<dbReference type="PANTHER" id="PTHR15073">
    <property type="entry name" value="MICROTUBULE-ASSOCIATED PROTEIN"/>
    <property type="match status" value="1"/>
</dbReference>
<feature type="compositionally biased region" description="Basic and acidic residues" evidence="3">
    <location>
        <begin position="152"/>
        <end position="239"/>
    </location>
</feature>
<comment type="similarity">
    <text evidence="1">Belongs to the MAP7 family.</text>
</comment>
<gene>
    <name evidence="4" type="ORF">WMY93_022629</name>
</gene>
<dbReference type="AlphaFoldDB" id="A0AAW0NIN0"/>
<dbReference type="PANTHER" id="PTHR15073:SF2">
    <property type="entry name" value="MAP7 DOMAIN-CONTAINING PROTEIN 1"/>
    <property type="match status" value="1"/>
</dbReference>
<evidence type="ECO:0000256" key="3">
    <source>
        <dbReference type="SAM" id="MobiDB-lite"/>
    </source>
</evidence>
<sequence length="278" mass="31793">MSQTPAMQTLAVPISPRSSPLSPSPSALSLSPRELQVPLVFTVTATYILHYTPFSSPQSSAEHISDCRPRPPQSWQAPIPRWMKSPGSRPVAMHEPQQWPLLCQSASLTEECLCFHSPNGDPTKTNPRLGTPTKADVISQSPRSPASPAPRSKKDLMKSEERQKLAKERRDEKAKYLEELGKLQASKKNEWLEKEEKAKQLRDQQLEERRRKLEEQRLKAEKRRTALEERQKQKLEKKQRTVRSSHQSVREEDMGRNPTAKMVMGRSAEPKFKSERKS</sequence>
<feature type="compositionally biased region" description="Low complexity" evidence="3">
    <location>
        <begin position="141"/>
        <end position="150"/>
    </location>
</feature>
<reference evidence="5" key="1">
    <citation type="submission" date="2024-04" db="EMBL/GenBank/DDBJ databases">
        <title>Salinicola lusitanus LLJ914,a marine bacterium isolated from the Okinawa Trough.</title>
        <authorList>
            <person name="Li J."/>
        </authorList>
    </citation>
    <scope>NUCLEOTIDE SEQUENCE [LARGE SCALE GENOMIC DNA]</scope>
</reference>
<comment type="caution">
    <text evidence="4">The sequence shown here is derived from an EMBL/GenBank/DDBJ whole genome shotgun (WGS) entry which is preliminary data.</text>
</comment>
<evidence type="ECO:0000256" key="1">
    <source>
        <dbReference type="ARBA" id="ARBA00007525"/>
    </source>
</evidence>